<feature type="compositionally biased region" description="Basic and acidic residues" evidence="2">
    <location>
        <begin position="278"/>
        <end position="294"/>
    </location>
</feature>
<evidence type="ECO:0000256" key="2">
    <source>
        <dbReference type="SAM" id="MobiDB-lite"/>
    </source>
</evidence>
<dbReference type="AlphaFoldDB" id="A0A2T3AYV2"/>
<protein>
    <recommendedName>
        <fullName evidence="3">Inner kinetochore subunit AME1 domain-containing protein</fullName>
    </recommendedName>
</protein>
<feature type="domain" description="Inner kinetochore subunit AME1" evidence="3">
    <location>
        <begin position="435"/>
        <end position="622"/>
    </location>
</feature>
<keyword evidence="1" id="KW-0175">Coiled coil</keyword>
<dbReference type="InterPro" id="IPR048743">
    <property type="entry name" value="AME1"/>
</dbReference>
<sequence length="632" mass="70699">MASAREERIQQRLRGAQRRQVKDVDFGLTFPVMPAVPAVPAVPAPAQQTTPSQPSPQPELAPGLSTQASSTGRSSIARVTEENGVPIIRNSANDANTSAKRRKLDTDQAASSSTRSTRSSLRASRPDIYDLPEDDARESPAANIMNRPVGQDADVGQDEPKTIPEYESRPGVSQTPPSRPAPVIEEVTESPKDAPGSGHRTRLYLHEATLQSSQLLHQLQDINTTDAESIDTSPVLRRKRKRGETTPKRLVSSDERPRHSKGGQPDIEELDELSPEQLRGRSREPKQLVREKVSNVEVEEEEVAKDSTEEAEEISDHEAAAALNENRGRRISRNRAVESPDLDESSIRTPTVPQKGRGKARRISEPAQQRQPRKALQPKAKANSKTSKKASKSSKLRIGSPIPITVHRFTRRPLYDDEESDADILNSEIPYIKRGGVNPIDVLSQVCHEIIDSGLSTLEEGSNKSNDSALRREYKTKWRAVEAFGKELQDRLLEHTINLENTFSLERRVREELKKKLTLREDIRRIRAEREQIALRMDEIRIKHEKETKDAQERDSLNNTIHDIELAIERGKEQHPHDSTDSAVEMTGMELLLKRVAGEVSNKSDSGGMLKQIKDFNAFLERAALALETRKS</sequence>
<dbReference type="OrthoDB" id="5377952at2759"/>
<feature type="compositionally biased region" description="Basic and acidic residues" evidence="2">
    <location>
        <begin position="1"/>
        <end position="10"/>
    </location>
</feature>
<proteinExistence type="predicted"/>
<keyword evidence="5" id="KW-1185">Reference proteome</keyword>
<feature type="compositionally biased region" description="Basic residues" evidence="2">
    <location>
        <begin position="386"/>
        <end position="395"/>
    </location>
</feature>
<feature type="compositionally biased region" description="Basic and acidic residues" evidence="2">
    <location>
        <begin position="158"/>
        <end position="168"/>
    </location>
</feature>
<feature type="compositionally biased region" description="Basic and acidic residues" evidence="2">
    <location>
        <begin position="304"/>
        <end position="319"/>
    </location>
</feature>
<feature type="region of interest" description="Disordered" evidence="2">
    <location>
        <begin position="222"/>
        <end position="399"/>
    </location>
</feature>
<dbReference type="EMBL" id="KZ679013">
    <property type="protein sequence ID" value="PSS15202.1"/>
    <property type="molecule type" value="Genomic_DNA"/>
</dbReference>
<feature type="compositionally biased region" description="Low complexity" evidence="2">
    <location>
        <begin position="41"/>
        <end position="52"/>
    </location>
</feature>
<evidence type="ECO:0000259" key="3">
    <source>
        <dbReference type="Pfam" id="PF20994"/>
    </source>
</evidence>
<feature type="coiled-coil region" evidence="1">
    <location>
        <begin position="523"/>
        <end position="574"/>
    </location>
</feature>
<feature type="region of interest" description="Disordered" evidence="2">
    <location>
        <begin position="1"/>
        <end position="24"/>
    </location>
</feature>
<dbReference type="GeneID" id="36572394"/>
<feature type="compositionally biased region" description="Low complexity" evidence="2">
    <location>
        <begin position="109"/>
        <end position="123"/>
    </location>
</feature>
<dbReference type="RefSeq" id="XP_024719801.1">
    <property type="nucleotide sequence ID" value="XM_024864313.1"/>
</dbReference>
<dbReference type="Proteomes" id="UP000241818">
    <property type="component" value="Unassembled WGS sequence"/>
</dbReference>
<evidence type="ECO:0000256" key="1">
    <source>
        <dbReference type="SAM" id="Coils"/>
    </source>
</evidence>
<organism evidence="4 5">
    <name type="scientific">Amorphotheca resinae ATCC 22711</name>
    <dbReference type="NCBI Taxonomy" id="857342"/>
    <lineage>
        <taxon>Eukaryota</taxon>
        <taxon>Fungi</taxon>
        <taxon>Dikarya</taxon>
        <taxon>Ascomycota</taxon>
        <taxon>Pezizomycotina</taxon>
        <taxon>Leotiomycetes</taxon>
        <taxon>Helotiales</taxon>
        <taxon>Amorphothecaceae</taxon>
        <taxon>Amorphotheca</taxon>
    </lineage>
</organism>
<accession>A0A2T3AYV2</accession>
<feature type="compositionally biased region" description="Polar residues" evidence="2">
    <location>
        <begin position="64"/>
        <end position="74"/>
    </location>
</feature>
<name>A0A2T3AYV2_AMORE</name>
<dbReference type="InParanoid" id="A0A2T3AYV2"/>
<dbReference type="STRING" id="857342.A0A2T3AYV2"/>
<reference evidence="4 5" key="1">
    <citation type="journal article" date="2018" name="New Phytol.">
        <title>Comparative genomics and transcriptomics depict ericoid mycorrhizal fungi as versatile saprotrophs and plant mutualists.</title>
        <authorList>
            <person name="Martino E."/>
            <person name="Morin E."/>
            <person name="Grelet G.A."/>
            <person name="Kuo A."/>
            <person name="Kohler A."/>
            <person name="Daghino S."/>
            <person name="Barry K.W."/>
            <person name="Cichocki N."/>
            <person name="Clum A."/>
            <person name="Dockter R.B."/>
            <person name="Hainaut M."/>
            <person name="Kuo R.C."/>
            <person name="LaButti K."/>
            <person name="Lindahl B.D."/>
            <person name="Lindquist E.A."/>
            <person name="Lipzen A."/>
            <person name="Khouja H.R."/>
            <person name="Magnuson J."/>
            <person name="Murat C."/>
            <person name="Ohm R.A."/>
            <person name="Singer S.W."/>
            <person name="Spatafora J.W."/>
            <person name="Wang M."/>
            <person name="Veneault-Fourrey C."/>
            <person name="Henrissat B."/>
            <person name="Grigoriev I.V."/>
            <person name="Martin F.M."/>
            <person name="Perotto S."/>
        </authorList>
    </citation>
    <scope>NUCLEOTIDE SEQUENCE [LARGE SCALE GENOMIC DNA]</scope>
    <source>
        <strain evidence="4 5">ATCC 22711</strain>
    </source>
</reference>
<evidence type="ECO:0000313" key="5">
    <source>
        <dbReference type="Proteomes" id="UP000241818"/>
    </source>
</evidence>
<feature type="compositionally biased region" description="Polar residues" evidence="2">
    <location>
        <begin position="222"/>
        <end position="232"/>
    </location>
</feature>
<feature type="compositionally biased region" description="Basic and acidic residues" evidence="2">
    <location>
        <begin position="243"/>
        <end position="257"/>
    </location>
</feature>
<dbReference type="Pfam" id="PF20994">
    <property type="entry name" value="CENPU"/>
    <property type="match status" value="1"/>
</dbReference>
<feature type="region of interest" description="Disordered" evidence="2">
    <location>
        <begin position="41"/>
        <end position="204"/>
    </location>
</feature>
<evidence type="ECO:0000313" key="4">
    <source>
        <dbReference type="EMBL" id="PSS15202.1"/>
    </source>
</evidence>
<gene>
    <name evidence="4" type="ORF">M430DRAFT_20508</name>
</gene>